<evidence type="ECO:0000313" key="3">
    <source>
        <dbReference type="Proteomes" id="UP000199119"/>
    </source>
</evidence>
<organism evidence="2 3">
    <name type="scientific">Paracidovorax wautersii</name>
    <dbReference type="NCBI Taxonomy" id="1177982"/>
    <lineage>
        <taxon>Bacteria</taxon>
        <taxon>Pseudomonadati</taxon>
        <taxon>Pseudomonadota</taxon>
        <taxon>Betaproteobacteria</taxon>
        <taxon>Burkholderiales</taxon>
        <taxon>Comamonadaceae</taxon>
        <taxon>Paracidovorax</taxon>
    </lineage>
</organism>
<evidence type="ECO:0000256" key="1">
    <source>
        <dbReference type="SAM" id="MobiDB-lite"/>
    </source>
</evidence>
<gene>
    <name evidence="2" type="ORF">SAMN04489711_1394</name>
</gene>
<accession>A0A1I2HVD0</accession>
<protein>
    <submittedName>
        <fullName evidence="2">Uncharacterized protein</fullName>
    </submittedName>
</protein>
<reference evidence="3" key="1">
    <citation type="submission" date="2016-10" db="EMBL/GenBank/DDBJ databases">
        <authorList>
            <person name="Varghese N."/>
            <person name="Submissions S."/>
        </authorList>
    </citation>
    <scope>NUCLEOTIDE SEQUENCE [LARGE SCALE GENOMIC DNA]</scope>
    <source>
        <strain evidence="3">DSM 27981</strain>
    </source>
</reference>
<dbReference type="EMBL" id="FONX01000039">
    <property type="protein sequence ID" value="SFF33994.1"/>
    <property type="molecule type" value="Genomic_DNA"/>
</dbReference>
<dbReference type="STRING" id="1177982.SAMN04489711_1394"/>
<dbReference type="AlphaFoldDB" id="A0A1I2HVD0"/>
<sequence length="238" mass="26342">MTERMSAAQYSSMIATAGGSGRSGGRMLRLPADFVQVARAKPAKSPASDSEQADESPRKQRISSAQKARERVAKVVDALETSRIEVDYRINDDGTERALIRVVGGETLPPNRAANIGREVSKLSQRTFSRYKHACADRMQDAATLLQQQVIAAGNPRFNAHFRKVRVSYGRQVVETRRLIDEDAVGYSFKYLLDGVVRAGMLVDDSRKYVRMGEHIQRQGSESVLLIVLETMLPEAAS</sequence>
<dbReference type="OrthoDB" id="2087700at2"/>
<evidence type="ECO:0000313" key="2">
    <source>
        <dbReference type="EMBL" id="SFF33994.1"/>
    </source>
</evidence>
<proteinExistence type="predicted"/>
<feature type="region of interest" description="Disordered" evidence="1">
    <location>
        <begin position="33"/>
        <end position="67"/>
    </location>
</feature>
<name>A0A1I2HVD0_9BURK</name>
<keyword evidence="3" id="KW-1185">Reference proteome</keyword>
<dbReference type="Proteomes" id="UP000199119">
    <property type="component" value="Unassembled WGS sequence"/>
</dbReference>
<dbReference type="RefSeq" id="WP_139222990.1">
    <property type="nucleotide sequence ID" value="NZ_FONX01000039.1"/>
</dbReference>